<gene>
    <name evidence="1" type="ORF">D0Z07_0188</name>
</gene>
<keyword evidence="1" id="KW-0503">Monooxygenase</keyword>
<evidence type="ECO:0000313" key="1">
    <source>
        <dbReference type="EMBL" id="KAG0652542.1"/>
    </source>
</evidence>
<comment type="caution">
    <text evidence="1">The sequence shown here is derived from an EMBL/GenBank/DDBJ whole genome shotgun (WGS) entry which is preliminary data.</text>
</comment>
<reference evidence="1" key="1">
    <citation type="submission" date="2019-07" db="EMBL/GenBank/DDBJ databases">
        <title>Hyphodiscus hymeniophilus genome sequencing and assembly.</title>
        <authorList>
            <person name="Kramer G."/>
            <person name="Nodwell J."/>
        </authorList>
    </citation>
    <scope>NUCLEOTIDE SEQUENCE</scope>
    <source>
        <strain evidence="1">ATCC 34498</strain>
    </source>
</reference>
<dbReference type="GO" id="GO:0004497">
    <property type="term" value="F:monooxygenase activity"/>
    <property type="evidence" value="ECO:0007669"/>
    <property type="project" value="UniProtKB-KW"/>
</dbReference>
<dbReference type="Proteomes" id="UP000785200">
    <property type="component" value="Unassembled WGS sequence"/>
</dbReference>
<accession>A0A9P7B0T1</accession>
<name>A0A9P7B0T1_9HELO</name>
<dbReference type="OrthoDB" id="10029320at2759"/>
<proteinExistence type="predicted"/>
<evidence type="ECO:0000313" key="2">
    <source>
        <dbReference type="Proteomes" id="UP000785200"/>
    </source>
</evidence>
<dbReference type="AlphaFoldDB" id="A0A9P7B0T1"/>
<organism evidence="1 2">
    <name type="scientific">Hyphodiscus hymeniophilus</name>
    <dbReference type="NCBI Taxonomy" id="353542"/>
    <lineage>
        <taxon>Eukaryota</taxon>
        <taxon>Fungi</taxon>
        <taxon>Dikarya</taxon>
        <taxon>Ascomycota</taxon>
        <taxon>Pezizomycotina</taxon>
        <taxon>Leotiomycetes</taxon>
        <taxon>Helotiales</taxon>
        <taxon>Hyphodiscaceae</taxon>
        <taxon>Hyphodiscus</taxon>
    </lineage>
</organism>
<dbReference type="EMBL" id="VNKQ01000002">
    <property type="protein sequence ID" value="KAG0652542.1"/>
    <property type="molecule type" value="Genomic_DNA"/>
</dbReference>
<sequence length="93" mass="10388">MPLYLNVGLLVLNIRYTRLKVDGVLSIVQDIKVVLALTVREFDVRPAYDEYDRLHPTKELKNVAGERAYQIACGAAHPADGFPCKVSLRESSS</sequence>
<protein>
    <submittedName>
        <fullName evidence="1">Cytochrome P450 monooxygenase aflN</fullName>
    </submittedName>
</protein>
<keyword evidence="2" id="KW-1185">Reference proteome</keyword>
<keyword evidence="1" id="KW-0560">Oxidoreductase</keyword>